<dbReference type="Proteomes" id="UP000034137">
    <property type="component" value="Unassembled WGS sequence"/>
</dbReference>
<dbReference type="Gene3D" id="3.40.50.1100">
    <property type="match status" value="2"/>
</dbReference>
<dbReference type="InterPro" id="IPR051166">
    <property type="entry name" value="Threonine_Synthase"/>
</dbReference>
<sequence length="482" mass="54291">MSNEAINFVSTNGPETATFCQAVMMGKAPNGGLWLPQRLHRFSIQEIAAMSQMSLPEIAYQVLRPYISKKEIPDLILVMILERIYDEKVMPLSLIKVGDRYVLRLDQGPTLAFKDIGMMFLINILNYLYQKNDSKLGVCAATSGDTGGAASENCEGLSSILCITSFVKGKPSDEQRVFMTTNQNTIALQLEEGTFDVCQGLFNWLLDDHKFAREITGDPTYFGTVNSINVGRLLPQMIYVFWAYSRLLTVEKEPPFIPSGNLGDATATEMARRMGLPIPRIGIAHNENRVFHSFLEKGVYEARLVHDTDSQSMDIGDPNNMPRLIKLFHGQMDGSKHMHFPPNLAEMRKTFISHWISNREHREIIRRIFKAYGYESDPHGAAGHAACDQFIEGFPEDWKAVVYQTANPDKFRELMQDATGKRPVATAILEKKLGMKETVLKILSPPDYVKVKGEDKAIPSIAQYQELKEILAVEIPRRLHAS</sequence>
<evidence type="ECO:0000259" key="1">
    <source>
        <dbReference type="Pfam" id="PF14821"/>
    </source>
</evidence>
<proteinExistence type="predicted"/>
<dbReference type="InterPro" id="IPR036052">
    <property type="entry name" value="TrpB-like_PALP_sf"/>
</dbReference>
<comment type="caution">
    <text evidence="2">The sequence shown here is derived from an EMBL/GenBank/DDBJ whole genome shotgun (WGS) entry which is preliminary data.</text>
</comment>
<accession>A0A0G0PWF8</accession>
<dbReference type="PATRIC" id="fig|1618642.3.peg.635"/>
<dbReference type="Gene3D" id="3.90.1380.10">
    <property type="entry name" value="Threonine synthase, N-terminal domain"/>
    <property type="match status" value="1"/>
</dbReference>
<evidence type="ECO:0000313" key="2">
    <source>
        <dbReference type="EMBL" id="KKR32499.1"/>
    </source>
</evidence>
<dbReference type="SUPFAM" id="SSF53686">
    <property type="entry name" value="Tryptophan synthase beta subunit-like PLP-dependent enzymes"/>
    <property type="match status" value="1"/>
</dbReference>
<dbReference type="EMBL" id="LBXO01000032">
    <property type="protein sequence ID" value="KKR32499.1"/>
    <property type="molecule type" value="Genomic_DNA"/>
</dbReference>
<evidence type="ECO:0000313" key="3">
    <source>
        <dbReference type="Proteomes" id="UP000034137"/>
    </source>
</evidence>
<gene>
    <name evidence="2" type="ORF">UT64_C0032G0013</name>
</gene>
<dbReference type="PANTHER" id="PTHR42690">
    <property type="entry name" value="THREONINE SYNTHASE FAMILY MEMBER"/>
    <property type="match status" value="1"/>
</dbReference>
<reference evidence="2 3" key="1">
    <citation type="journal article" date="2015" name="Nature">
        <title>rRNA introns, odd ribosomes, and small enigmatic genomes across a large radiation of phyla.</title>
        <authorList>
            <person name="Brown C.T."/>
            <person name="Hug L.A."/>
            <person name="Thomas B.C."/>
            <person name="Sharon I."/>
            <person name="Castelle C.J."/>
            <person name="Singh A."/>
            <person name="Wilkins M.J."/>
            <person name="Williams K.H."/>
            <person name="Banfield J.F."/>
        </authorList>
    </citation>
    <scope>NUCLEOTIDE SEQUENCE [LARGE SCALE GENOMIC DNA]</scope>
</reference>
<dbReference type="InterPro" id="IPR029144">
    <property type="entry name" value="Thr_synth_N"/>
</dbReference>
<organism evidence="2 3">
    <name type="scientific">Candidatus Falkowbacteria bacterium GW2011_GWF2_39_8</name>
    <dbReference type="NCBI Taxonomy" id="1618642"/>
    <lineage>
        <taxon>Bacteria</taxon>
        <taxon>Candidatus Falkowiibacteriota</taxon>
    </lineage>
</organism>
<feature type="domain" description="Threonine synthase N-terminal" evidence="1">
    <location>
        <begin position="8"/>
        <end position="85"/>
    </location>
</feature>
<dbReference type="PANTHER" id="PTHR42690:SF1">
    <property type="entry name" value="THREONINE SYNTHASE-LIKE 2"/>
    <property type="match status" value="1"/>
</dbReference>
<name>A0A0G0PWF8_9BACT</name>
<dbReference type="InterPro" id="IPR037158">
    <property type="entry name" value="Thr_synth_N_sf"/>
</dbReference>
<protein>
    <submittedName>
        <fullName evidence="2">Threonine synthase</fullName>
    </submittedName>
</protein>
<dbReference type="Pfam" id="PF14821">
    <property type="entry name" value="Thr_synth_N"/>
    <property type="match status" value="1"/>
</dbReference>
<dbReference type="AlphaFoldDB" id="A0A0G0PWF8"/>